<keyword evidence="1" id="KW-0812">Transmembrane</keyword>
<feature type="transmembrane region" description="Helical" evidence="1">
    <location>
        <begin position="6"/>
        <end position="26"/>
    </location>
</feature>
<dbReference type="AlphaFoldDB" id="A0A9W5REA0"/>
<protein>
    <recommendedName>
        <fullName evidence="4">DUF2304 domain-containing protein</fullName>
    </recommendedName>
</protein>
<evidence type="ECO:0000313" key="3">
    <source>
        <dbReference type="Proteomes" id="UP000014387"/>
    </source>
</evidence>
<organism evidence="2 3">
    <name type="scientific">Gleimia europaea ACS-120-V-Col10b</name>
    <dbReference type="NCBI Taxonomy" id="883069"/>
    <lineage>
        <taxon>Bacteria</taxon>
        <taxon>Bacillati</taxon>
        <taxon>Actinomycetota</taxon>
        <taxon>Actinomycetes</taxon>
        <taxon>Actinomycetales</taxon>
        <taxon>Actinomycetaceae</taxon>
        <taxon>Gleimia</taxon>
    </lineage>
</organism>
<feature type="transmembrane region" description="Helical" evidence="1">
    <location>
        <begin position="75"/>
        <end position="92"/>
    </location>
</feature>
<dbReference type="EMBL" id="AGWN01000001">
    <property type="protein sequence ID" value="EPD30837.1"/>
    <property type="molecule type" value="Genomic_DNA"/>
</dbReference>
<dbReference type="RefSeq" id="WP_016443949.1">
    <property type="nucleotide sequence ID" value="NZ_KE150266.1"/>
</dbReference>
<keyword evidence="1" id="KW-1133">Transmembrane helix</keyword>
<proteinExistence type="predicted"/>
<evidence type="ECO:0000256" key="1">
    <source>
        <dbReference type="SAM" id="Phobius"/>
    </source>
</evidence>
<keyword evidence="1" id="KW-0472">Membrane</keyword>
<reference evidence="2 3" key="1">
    <citation type="submission" date="2013-05" db="EMBL/GenBank/DDBJ databases">
        <title>The Genome Sequence of Actinomyces europaeus ACS-120-V-COL10B.</title>
        <authorList>
            <consortium name="The Broad Institute Genomics Platform"/>
            <person name="Earl A."/>
            <person name="Ward D."/>
            <person name="Feldgarden M."/>
            <person name="Gevers D."/>
            <person name="Saerens B."/>
            <person name="Vaneechoutte M."/>
            <person name="Walker B."/>
            <person name="Young S."/>
            <person name="Zeng Q."/>
            <person name="Gargeya S."/>
            <person name="Fitzgerald M."/>
            <person name="Haas B."/>
            <person name="Abouelleil A."/>
            <person name="Allen A.W."/>
            <person name="Alvarado L."/>
            <person name="Arachchi H.M."/>
            <person name="Berlin A.M."/>
            <person name="Chapman S.B."/>
            <person name="Gainer-Dewar J."/>
            <person name="Goldberg J."/>
            <person name="Griggs A."/>
            <person name="Gujja S."/>
            <person name="Hansen M."/>
            <person name="Howarth C."/>
            <person name="Imamovic A."/>
            <person name="Ireland A."/>
            <person name="Larimer J."/>
            <person name="McCowan C."/>
            <person name="Murphy C."/>
            <person name="Pearson M."/>
            <person name="Poon T.W."/>
            <person name="Priest M."/>
            <person name="Roberts A."/>
            <person name="Saif S."/>
            <person name="Shea T."/>
            <person name="Sisk P."/>
            <person name="Sykes S."/>
            <person name="Wortman J."/>
            <person name="Nusbaum C."/>
            <person name="Birren B."/>
        </authorList>
    </citation>
    <scope>NUCLEOTIDE SEQUENCE [LARGE SCALE GENOMIC DNA]</scope>
    <source>
        <strain evidence="2 3">ACS-120-V-Col10b</strain>
    </source>
</reference>
<evidence type="ECO:0008006" key="4">
    <source>
        <dbReference type="Google" id="ProtNLM"/>
    </source>
</evidence>
<dbReference type="OrthoDB" id="8904808at2"/>
<dbReference type="Proteomes" id="UP000014387">
    <property type="component" value="Unassembled WGS sequence"/>
</dbReference>
<evidence type="ECO:0000313" key="2">
    <source>
        <dbReference type="EMBL" id="EPD30837.1"/>
    </source>
</evidence>
<comment type="caution">
    <text evidence="2">The sequence shown here is derived from an EMBL/GenBank/DDBJ whole genome shotgun (WGS) entry which is preliminary data.</text>
</comment>
<keyword evidence="3" id="KW-1185">Reference proteome</keyword>
<gene>
    <name evidence="2" type="ORF">HMPREF9238_00592</name>
</gene>
<name>A0A9W5REA0_9ACTO</name>
<feature type="transmembrane region" description="Helical" evidence="1">
    <location>
        <begin position="46"/>
        <end position="69"/>
    </location>
</feature>
<dbReference type="Pfam" id="PF10066">
    <property type="entry name" value="DUF2304"/>
    <property type="match status" value="1"/>
</dbReference>
<sequence length="129" mass="14079">MSAIFGSQWFIKLLIVAILLAATYFIMKPVKSAQHLAMRRLSMMVFVAFAVVAVLFPSLLSHIAVSLGIGRGTDLLLYGLTLAFFSTLVTAYRRDAAVERKLTQLARTIALETVRSSAETSQPPTGSED</sequence>
<accession>A0A9W5REA0</accession>
<dbReference type="InterPro" id="IPR019277">
    <property type="entry name" value="DUF2304"/>
</dbReference>